<name>A0A550CB37_9AGAR</name>
<evidence type="ECO:0000313" key="1">
    <source>
        <dbReference type="EMBL" id="TRM61906.1"/>
    </source>
</evidence>
<reference evidence="1 2" key="1">
    <citation type="journal article" date="2019" name="New Phytol.">
        <title>Comparative genomics reveals unique wood-decay strategies and fruiting body development in the Schizophyllaceae.</title>
        <authorList>
            <person name="Almasi E."/>
            <person name="Sahu N."/>
            <person name="Krizsan K."/>
            <person name="Balint B."/>
            <person name="Kovacs G.M."/>
            <person name="Kiss B."/>
            <person name="Cseklye J."/>
            <person name="Drula E."/>
            <person name="Henrissat B."/>
            <person name="Nagy I."/>
            <person name="Chovatia M."/>
            <person name="Adam C."/>
            <person name="LaButti K."/>
            <person name="Lipzen A."/>
            <person name="Riley R."/>
            <person name="Grigoriev I.V."/>
            <person name="Nagy L.G."/>
        </authorList>
    </citation>
    <scope>NUCLEOTIDE SEQUENCE [LARGE SCALE GENOMIC DNA]</scope>
    <source>
        <strain evidence="1 2">NL-1724</strain>
    </source>
</reference>
<evidence type="ECO:0000313" key="2">
    <source>
        <dbReference type="Proteomes" id="UP000320762"/>
    </source>
</evidence>
<dbReference type="Proteomes" id="UP000320762">
    <property type="component" value="Unassembled WGS sequence"/>
</dbReference>
<sequence>MLCPAGNISWKRIGDCLRGVLPLTEPQTLAGDRASWARPERPLCPRAWAWGAFHASSWGEAPRPLHQGPSSPTRC</sequence>
<comment type="caution">
    <text evidence="1">The sequence shown here is derived from an EMBL/GenBank/DDBJ whole genome shotgun (WGS) entry which is preliminary data.</text>
</comment>
<protein>
    <submittedName>
        <fullName evidence="1">Uncharacterized protein</fullName>
    </submittedName>
</protein>
<proteinExistence type="predicted"/>
<keyword evidence="2" id="KW-1185">Reference proteome</keyword>
<dbReference type="EMBL" id="VDMD01000015">
    <property type="protein sequence ID" value="TRM61906.1"/>
    <property type="molecule type" value="Genomic_DNA"/>
</dbReference>
<organism evidence="1 2">
    <name type="scientific">Schizophyllum amplum</name>
    <dbReference type="NCBI Taxonomy" id="97359"/>
    <lineage>
        <taxon>Eukaryota</taxon>
        <taxon>Fungi</taxon>
        <taxon>Dikarya</taxon>
        <taxon>Basidiomycota</taxon>
        <taxon>Agaricomycotina</taxon>
        <taxon>Agaricomycetes</taxon>
        <taxon>Agaricomycetidae</taxon>
        <taxon>Agaricales</taxon>
        <taxon>Schizophyllaceae</taxon>
        <taxon>Schizophyllum</taxon>
    </lineage>
</organism>
<gene>
    <name evidence="1" type="ORF">BD626DRAFT_500886</name>
</gene>
<dbReference type="AlphaFoldDB" id="A0A550CB37"/>
<accession>A0A550CB37</accession>